<gene>
    <name evidence="1" type="ORF">MM415B03553_0011</name>
</gene>
<organism evidence="1">
    <name type="scientific">viral metagenome</name>
    <dbReference type="NCBI Taxonomy" id="1070528"/>
    <lineage>
        <taxon>unclassified sequences</taxon>
        <taxon>metagenomes</taxon>
        <taxon>organismal metagenomes</taxon>
    </lineage>
</organism>
<dbReference type="AlphaFoldDB" id="A0A6M3L8V9"/>
<reference evidence="1" key="1">
    <citation type="submission" date="2020-03" db="EMBL/GenBank/DDBJ databases">
        <title>The deep terrestrial virosphere.</title>
        <authorList>
            <person name="Holmfeldt K."/>
            <person name="Nilsson E."/>
            <person name="Simone D."/>
            <person name="Lopez-Fernandez M."/>
            <person name="Wu X."/>
            <person name="de Brujin I."/>
            <person name="Lundin D."/>
            <person name="Andersson A."/>
            <person name="Bertilsson S."/>
            <person name="Dopson M."/>
        </authorList>
    </citation>
    <scope>NUCLEOTIDE SEQUENCE</scope>
    <source>
        <strain evidence="1">MM415B03553</strain>
    </source>
</reference>
<protein>
    <submittedName>
        <fullName evidence="1">Uncharacterized protein</fullName>
    </submittedName>
</protein>
<proteinExistence type="predicted"/>
<name>A0A6M3L8V9_9ZZZZ</name>
<accession>A0A6M3L8V9</accession>
<evidence type="ECO:0000313" key="1">
    <source>
        <dbReference type="EMBL" id="QJA90839.1"/>
    </source>
</evidence>
<sequence>MIRGMKTCEFGKKRYIQRFEEIHGCIVSKDCEYCIFPDGKRFTISEVIAKEDNNNYEDAERTL</sequence>
<dbReference type="EMBL" id="MT142941">
    <property type="protein sequence ID" value="QJA90839.1"/>
    <property type="molecule type" value="Genomic_DNA"/>
</dbReference>